<proteinExistence type="predicted"/>
<evidence type="ECO:0000313" key="1">
    <source>
        <dbReference type="EMBL" id="QAR30525.1"/>
    </source>
</evidence>
<accession>A0A3R5Y303</accession>
<dbReference type="EMBL" id="CP035107">
    <property type="protein sequence ID" value="QAR30525.1"/>
    <property type="molecule type" value="Genomic_DNA"/>
</dbReference>
<sequence length="121" mass="14102">MSKSNKTIAGYHILMLLSTIDEDFDSRADNIIREYLSDESPFSLNLDQDLEEIINLESTEVEKHFVSKVEDFYDDSTPEEREQFIEVAKKLIRADEDITDSENAFYKILLKTFRAKDQVQA</sequence>
<dbReference type="Proteomes" id="UP000287701">
    <property type="component" value="Chromosome"/>
</dbReference>
<dbReference type="RefSeq" id="WP_128501013.1">
    <property type="nucleotide sequence ID" value="NZ_CP035107.1"/>
</dbReference>
<dbReference type="SUPFAM" id="SSF158682">
    <property type="entry name" value="TerB-like"/>
    <property type="match status" value="1"/>
</dbReference>
<dbReference type="InterPro" id="IPR029024">
    <property type="entry name" value="TerB-like"/>
</dbReference>
<protein>
    <submittedName>
        <fullName evidence="1">TerB family tellurite resistance protein</fullName>
    </submittedName>
</protein>
<gene>
    <name evidence="1" type="ORF">EQP59_03715</name>
</gene>
<reference evidence="1 2" key="1">
    <citation type="submission" date="2019-01" db="EMBL/GenBank/DDBJ databases">
        <title>Whole Genome of Ornithobacterium rhinotracheale FARPER-174b.</title>
        <authorList>
            <person name="Tataje-Lavanda L.A."/>
            <person name="Montalvan A."/>
            <person name="Montesinos R."/>
            <person name="Zimic M."/>
            <person name="Fernandez-Sanchez M."/>
            <person name="Fernandez-Diaz M."/>
        </authorList>
    </citation>
    <scope>NUCLEOTIDE SEQUENCE [LARGE SCALE GENOMIC DNA]</scope>
    <source>
        <strain evidence="1 2">FARPER-174b</strain>
    </source>
</reference>
<dbReference type="AlphaFoldDB" id="A0A3R5Y303"/>
<dbReference type="OrthoDB" id="667012at2"/>
<organism evidence="1 2">
    <name type="scientific">Ornithobacterium rhinotracheale</name>
    <dbReference type="NCBI Taxonomy" id="28251"/>
    <lineage>
        <taxon>Bacteria</taxon>
        <taxon>Pseudomonadati</taxon>
        <taxon>Bacteroidota</taxon>
        <taxon>Flavobacteriia</taxon>
        <taxon>Flavobacteriales</taxon>
        <taxon>Weeksellaceae</taxon>
        <taxon>Ornithobacterium</taxon>
    </lineage>
</organism>
<evidence type="ECO:0000313" key="2">
    <source>
        <dbReference type="Proteomes" id="UP000287701"/>
    </source>
</evidence>
<name>A0A3R5Y303_ORNRH</name>